<protein>
    <submittedName>
        <fullName evidence="1">Uncharacterized protein</fullName>
    </submittedName>
</protein>
<keyword evidence="2" id="KW-1185">Reference proteome</keyword>
<reference evidence="2" key="1">
    <citation type="submission" date="2022-10" db="EMBL/GenBank/DDBJ databases">
        <title>Genome assembly of Pristionchus species.</title>
        <authorList>
            <person name="Yoshida K."/>
            <person name="Sommer R.J."/>
        </authorList>
    </citation>
    <scope>NUCLEOTIDE SEQUENCE [LARGE SCALE GENOMIC DNA]</scope>
    <source>
        <strain evidence="2">RS5460</strain>
    </source>
</reference>
<dbReference type="Proteomes" id="UP001328107">
    <property type="component" value="Unassembled WGS sequence"/>
</dbReference>
<feature type="non-terminal residue" evidence="1">
    <location>
        <position position="1"/>
    </location>
</feature>
<comment type="caution">
    <text evidence="1">The sequence shown here is derived from an EMBL/GenBank/DDBJ whole genome shotgun (WGS) entry which is preliminary data.</text>
</comment>
<proteinExistence type="predicted"/>
<dbReference type="AlphaFoldDB" id="A0AAN5I2E9"/>
<evidence type="ECO:0000313" key="1">
    <source>
        <dbReference type="EMBL" id="GMR49482.1"/>
    </source>
</evidence>
<evidence type="ECO:0000313" key="2">
    <source>
        <dbReference type="Proteomes" id="UP001328107"/>
    </source>
</evidence>
<organism evidence="1 2">
    <name type="scientific">Pristionchus mayeri</name>
    <dbReference type="NCBI Taxonomy" id="1317129"/>
    <lineage>
        <taxon>Eukaryota</taxon>
        <taxon>Metazoa</taxon>
        <taxon>Ecdysozoa</taxon>
        <taxon>Nematoda</taxon>
        <taxon>Chromadorea</taxon>
        <taxon>Rhabditida</taxon>
        <taxon>Rhabditina</taxon>
        <taxon>Diplogasteromorpha</taxon>
        <taxon>Diplogasteroidea</taxon>
        <taxon>Neodiplogasteridae</taxon>
        <taxon>Pristionchus</taxon>
    </lineage>
</organism>
<gene>
    <name evidence="1" type="ORF">PMAYCL1PPCAC_19677</name>
</gene>
<dbReference type="EMBL" id="BTRK01000004">
    <property type="protein sequence ID" value="GMR49482.1"/>
    <property type="molecule type" value="Genomic_DNA"/>
</dbReference>
<accession>A0AAN5I2E9</accession>
<feature type="non-terminal residue" evidence="1">
    <location>
        <position position="89"/>
    </location>
</feature>
<name>A0AAN5I2E9_9BILA</name>
<sequence length="89" mass="9888">VNSRINDLRISNFVDSLVLVAIAIQRNICTYSLSGNRKYAPLERTQARSNRLCKLSLSDSSSLRGYVRAANTGAINITEKATKRVFDVL</sequence>